<evidence type="ECO:0000256" key="1">
    <source>
        <dbReference type="SAM" id="MobiDB-lite"/>
    </source>
</evidence>
<evidence type="ECO:0000259" key="3">
    <source>
        <dbReference type="Pfam" id="PF23127"/>
    </source>
</evidence>
<sequence>MATATNAGNDRWMDNLLGISVCIAVGFAGLYMIWRSHSDVILQVLFYLVGGLSHGAQYVPWLYPEEIGSRFLNWSRTLFSADPSQYGWPAAKLMIQTITHTLTLFLVPYFLAQLIVFRKVHVINRFTRNFTLKMLKERNAEKYAPVASVQHEDMLSLPLYEGPWAMARQPIDYALLNELVVVRKKRIAVRALSMIGMNSDSIDKSTPIKGWSEQKIKWNVAKRRRVMPNPAQCRLDIAKTDEVMRSQLGGLFNESLLDEFERCVLAILYTANAAGLSEARALALKYAKSFRRLDAKGKHNPTIDGKSAGKIIAKYRGHPINVRVTKRHAYKTTVFMGLLEASWDKGVFIAPEFLWLKSVHRTLFFSLLQLGGDRPITEAMGPWAHYYVEKKVGRAIETPCIEAATDGLENTLFEEMWIGSDEGTIDEVVARKAIENPDDDRFSPTKGIDLYDPPSTKKGA</sequence>
<organism evidence="4 5">
    <name type="scientific">Marinobacter lutaoensis</name>
    <dbReference type="NCBI Taxonomy" id="135739"/>
    <lineage>
        <taxon>Bacteria</taxon>
        <taxon>Pseudomonadati</taxon>
        <taxon>Pseudomonadota</taxon>
        <taxon>Gammaproteobacteria</taxon>
        <taxon>Pseudomonadales</taxon>
        <taxon>Marinobacteraceae</taxon>
        <taxon>Marinobacter</taxon>
    </lineage>
</organism>
<feature type="transmembrane region" description="Helical" evidence="2">
    <location>
        <begin position="41"/>
        <end position="63"/>
    </location>
</feature>
<comment type="caution">
    <text evidence="4">The sequence shown here is derived from an EMBL/GenBank/DDBJ whole genome shotgun (WGS) entry which is preliminary data.</text>
</comment>
<evidence type="ECO:0000313" key="5">
    <source>
        <dbReference type="Proteomes" id="UP000189339"/>
    </source>
</evidence>
<feature type="transmembrane region" description="Helical" evidence="2">
    <location>
        <begin position="16"/>
        <end position="34"/>
    </location>
</feature>
<feature type="region of interest" description="Disordered" evidence="1">
    <location>
        <begin position="436"/>
        <end position="460"/>
    </location>
</feature>
<feature type="transmembrane region" description="Helical" evidence="2">
    <location>
        <begin position="93"/>
        <end position="117"/>
    </location>
</feature>
<dbReference type="STRING" id="135739.BTO32_14780"/>
<reference evidence="4 5" key="1">
    <citation type="submission" date="2016-12" db="EMBL/GenBank/DDBJ databases">
        <title>Marinobacter lutaoensis whole genome sequencing.</title>
        <authorList>
            <person name="Verma A."/>
            <person name="Krishnamurthi S."/>
        </authorList>
    </citation>
    <scope>NUCLEOTIDE SEQUENCE [LARGE SCALE GENOMIC DNA]</scope>
    <source>
        <strain evidence="4 5">T5054</strain>
    </source>
</reference>
<keyword evidence="2" id="KW-1133">Transmembrane helix</keyword>
<keyword evidence="2" id="KW-0472">Membrane</keyword>
<dbReference type="Proteomes" id="UP000189339">
    <property type="component" value="Unassembled WGS sequence"/>
</dbReference>
<evidence type="ECO:0000313" key="4">
    <source>
        <dbReference type="EMBL" id="ONF42476.1"/>
    </source>
</evidence>
<dbReference type="InterPro" id="IPR056464">
    <property type="entry name" value="DotM_C"/>
</dbReference>
<dbReference type="AlphaFoldDB" id="A0A1V2DPZ3"/>
<keyword evidence="5" id="KW-1185">Reference proteome</keyword>
<proteinExistence type="predicted"/>
<protein>
    <recommendedName>
        <fullName evidence="3">DotM C-terminal cytoplasmic domain-containing protein</fullName>
    </recommendedName>
</protein>
<keyword evidence="2" id="KW-0812">Transmembrane</keyword>
<feature type="domain" description="DotM C-terminal cytoplasmic" evidence="3">
    <location>
        <begin position="239"/>
        <end position="409"/>
    </location>
</feature>
<dbReference type="RefSeq" id="WP_076725421.1">
    <property type="nucleotide sequence ID" value="NZ_MSCW01000009.1"/>
</dbReference>
<dbReference type="Pfam" id="PF23127">
    <property type="entry name" value="DotM_C"/>
    <property type="match status" value="1"/>
</dbReference>
<accession>A0A1V2DPZ3</accession>
<name>A0A1V2DPZ3_9GAMM</name>
<evidence type="ECO:0000256" key="2">
    <source>
        <dbReference type="SAM" id="Phobius"/>
    </source>
</evidence>
<dbReference type="EMBL" id="MSCW01000009">
    <property type="protein sequence ID" value="ONF42476.1"/>
    <property type="molecule type" value="Genomic_DNA"/>
</dbReference>
<gene>
    <name evidence="4" type="ORF">BTO32_14780</name>
</gene>